<feature type="domain" description="Radical SAM core" evidence="8">
    <location>
        <begin position="22"/>
        <end position="233"/>
    </location>
</feature>
<dbReference type="InterPro" id="IPR058240">
    <property type="entry name" value="rSAM_sf"/>
</dbReference>
<evidence type="ECO:0000256" key="2">
    <source>
        <dbReference type="ARBA" id="ARBA00022485"/>
    </source>
</evidence>
<keyword evidence="5" id="KW-0408">Iron</keyword>
<sequence>MSRDDASPRERPKPPHVGVDTDERPFVLVWEVTQACELACDHCRADAQPNRHPDELTTEEGKRLLERARAFGDGQLVVLSGGDPLARDDIAELVSHGTDLGLRVTLTPSGTSSLTRERVEELADAGLRRMALSVDGASPAAHDDFRGEGGSFEETMAAAEFARDAGLPLQINTTVCRRTVGELPGIRDIVSEVGAAMWSVFFLVPVGRGRLLDPVSPDRADEVMEWLASVSDEEPFGLKTTEAPHYRRVRVQRRRAEADDGESGGGPPTGVSRRRGIVAGDGFAFVSHTGEIFPSGFLPESVGNVREEDLVERYRESDLFESLRDRDRLRGKCGACPFNRLCGGSRSRAYAHTGDPLGSDPLCPYVPPGYDGPTPTADGRTES</sequence>
<name>A0A1H1FIE4_9EURY</name>
<dbReference type="EMBL" id="FNKQ01000004">
    <property type="protein sequence ID" value="SDR00853.1"/>
    <property type="molecule type" value="Genomic_DNA"/>
</dbReference>
<keyword evidence="6" id="KW-0411">Iron-sulfur</keyword>
<accession>A0A1H1FIE4</accession>
<evidence type="ECO:0000256" key="5">
    <source>
        <dbReference type="ARBA" id="ARBA00023004"/>
    </source>
</evidence>
<gene>
    <name evidence="9" type="ORF">DWB78_15750</name>
    <name evidence="10" type="ORF">SAMN05216278_3236</name>
</gene>
<feature type="region of interest" description="Disordered" evidence="7">
    <location>
        <begin position="253"/>
        <end position="273"/>
    </location>
</feature>
<dbReference type="SMART" id="SM00729">
    <property type="entry name" value="Elp3"/>
    <property type="match status" value="1"/>
</dbReference>
<dbReference type="InterPro" id="IPR013785">
    <property type="entry name" value="Aldolase_TIM"/>
</dbReference>
<keyword evidence="4" id="KW-0479">Metal-binding</keyword>
<evidence type="ECO:0000313" key="11">
    <source>
        <dbReference type="Proteomes" id="UP000199289"/>
    </source>
</evidence>
<keyword evidence="12" id="KW-1185">Reference proteome</keyword>
<dbReference type="InterPro" id="IPR007197">
    <property type="entry name" value="rSAM"/>
</dbReference>
<dbReference type="GO" id="GO:0046872">
    <property type="term" value="F:metal ion binding"/>
    <property type="evidence" value="ECO:0007669"/>
    <property type="project" value="UniProtKB-KW"/>
</dbReference>
<dbReference type="GO" id="GO:0051539">
    <property type="term" value="F:4 iron, 4 sulfur cluster binding"/>
    <property type="evidence" value="ECO:0007669"/>
    <property type="project" value="UniProtKB-KW"/>
</dbReference>
<dbReference type="NCBIfam" id="TIGR04053">
    <property type="entry name" value="TIGR04053 family radical SAM/SPASM domain-containing protein"/>
    <property type="match status" value="1"/>
</dbReference>
<dbReference type="SFLD" id="SFLDS00029">
    <property type="entry name" value="Radical_SAM"/>
    <property type="match status" value="1"/>
</dbReference>
<feature type="region of interest" description="Disordered" evidence="7">
    <location>
        <begin position="351"/>
        <end position="383"/>
    </location>
</feature>
<dbReference type="AlphaFoldDB" id="A0A1H1FIE4"/>
<dbReference type="PANTHER" id="PTHR11228">
    <property type="entry name" value="RADICAL SAM DOMAIN PROTEIN"/>
    <property type="match status" value="1"/>
</dbReference>
<evidence type="ECO:0000256" key="4">
    <source>
        <dbReference type="ARBA" id="ARBA00022723"/>
    </source>
</evidence>
<dbReference type="CDD" id="cd21123">
    <property type="entry name" value="SPASM_MftC-like"/>
    <property type="match status" value="1"/>
</dbReference>
<evidence type="ECO:0000313" key="10">
    <source>
        <dbReference type="EMBL" id="SDR00853.1"/>
    </source>
</evidence>
<evidence type="ECO:0000313" key="9">
    <source>
        <dbReference type="EMBL" id="RDI70081.1"/>
    </source>
</evidence>
<dbReference type="PIRSF" id="PIRSF037420">
    <property type="entry name" value="PQQ_syn_pqqE"/>
    <property type="match status" value="1"/>
</dbReference>
<organism evidence="10 11">
    <name type="scientific">Halopelagius longus</name>
    <dbReference type="NCBI Taxonomy" id="1236180"/>
    <lineage>
        <taxon>Archaea</taxon>
        <taxon>Methanobacteriati</taxon>
        <taxon>Methanobacteriota</taxon>
        <taxon>Stenosarchaea group</taxon>
        <taxon>Halobacteria</taxon>
        <taxon>Halobacteriales</taxon>
        <taxon>Haloferacaceae</taxon>
    </lineage>
</organism>
<dbReference type="Proteomes" id="UP000255421">
    <property type="component" value="Unassembled WGS sequence"/>
</dbReference>
<keyword evidence="3" id="KW-0949">S-adenosyl-L-methionine</keyword>
<keyword evidence="2" id="KW-0004">4Fe-4S</keyword>
<reference evidence="9 12" key="3">
    <citation type="submission" date="2018-07" db="EMBL/GenBank/DDBJ databases">
        <title>Genome sequence of extremly halophilic archaeon Halopelagius longus strain BC12-B1.</title>
        <authorList>
            <person name="Zhang X."/>
        </authorList>
    </citation>
    <scope>NUCLEOTIDE SEQUENCE [LARGE SCALE GENOMIC DNA]</scope>
    <source>
        <strain evidence="9 12">BC12-B1</strain>
    </source>
</reference>
<proteinExistence type="predicted"/>
<feature type="region of interest" description="Disordered" evidence="7">
    <location>
        <begin position="1"/>
        <end position="20"/>
    </location>
</feature>
<dbReference type="GO" id="GO:0003824">
    <property type="term" value="F:catalytic activity"/>
    <property type="evidence" value="ECO:0007669"/>
    <property type="project" value="InterPro"/>
</dbReference>
<evidence type="ECO:0000313" key="12">
    <source>
        <dbReference type="Proteomes" id="UP000255421"/>
    </source>
</evidence>
<dbReference type="SFLD" id="SFLDG01386">
    <property type="entry name" value="main_SPASM_domain-containing"/>
    <property type="match status" value="1"/>
</dbReference>
<dbReference type="RefSeq" id="WP_092538738.1">
    <property type="nucleotide sequence ID" value="NZ_FNKQ01000004.1"/>
</dbReference>
<dbReference type="InterPro" id="IPR017200">
    <property type="entry name" value="PqqE-like"/>
</dbReference>
<dbReference type="PROSITE" id="PS51918">
    <property type="entry name" value="RADICAL_SAM"/>
    <property type="match status" value="1"/>
</dbReference>
<dbReference type="Gene3D" id="3.20.20.70">
    <property type="entry name" value="Aldolase class I"/>
    <property type="match status" value="1"/>
</dbReference>
<evidence type="ECO:0000256" key="3">
    <source>
        <dbReference type="ARBA" id="ARBA00022691"/>
    </source>
</evidence>
<dbReference type="Pfam" id="PF04055">
    <property type="entry name" value="Radical_SAM"/>
    <property type="match status" value="1"/>
</dbReference>
<dbReference type="OrthoDB" id="30736at2157"/>
<reference evidence="11" key="2">
    <citation type="submission" date="2016-10" db="EMBL/GenBank/DDBJ databases">
        <authorList>
            <person name="Varghese N."/>
            <person name="Submissions S."/>
        </authorList>
    </citation>
    <scope>NUCLEOTIDE SEQUENCE [LARGE SCALE GENOMIC DNA]</scope>
    <source>
        <strain evidence="11">CGMCC 1.12397</strain>
    </source>
</reference>
<dbReference type="InterPro" id="IPR050377">
    <property type="entry name" value="Radical_SAM_PqqE_MftC-like"/>
</dbReference>
<protein>
    <submittedName>
        <fullName evidence="10">Radical SAM protein, BA_1875 family</fullName>
    </submittedName>
    <submittedName>
        <fullName evidence="9">TIGR04053 family radical SAM/SPASM domain-containing protein</fullName>
    </submittedName>
</protein>
<evidence type="ECO:0000259" key="8">
    <source>
        <dbReference type="PROSITE" id="PS51918"/>
    </source>
</evidence>
<dbReference type="InterPro" id="IPR006638">
    <property type="entry name" value="Elp3/MiaA/NifB-like_rSAM"/>
</dbReference>
<dbReference type="SFLD" id="SFLDG01067">
    <property type="entry name" value="SPASM/twitch_domain_containing"/>
    <property type="match status" value="1"/>
</dbReference>
<comment type="cofactor">
    <cofactor evidence="1">
        <name>[4Fe-4S] cluster</name>
        <dbReference type="ChEBI" id="CHEBI:49883"/>
    </cofactor>
</comment>
<dbReference type="SUPFAM" id="SSF102114">
    <property type="entry name" value="Radical SAM enzymes"/>
    <property type="match status" value="1"/>
</dbReference>
<evidence type="ECO:0000256" key="1">
    <source>
        <dbReference type="ARBA" id="ARBA00001966"/>
    </source>
</evidence>
<dbReference type="EMBL" id="QQST01000002">
    <property type="protein sequence ID" value="RDI70081.1"/>
    <property type="molecule type" value="Genomic_DNA"/>
</dbReference>
<reference evidence="10" key="1">
    <citation type="submission" date="2016-10" db="EMBL/GenBank/DDBJ databases">
        <authorList>
            <person name="de Groot N.N."/>
        </authorList>
    </citation>
    <scope>NUCLEOTIDE SEQUENCE [LARGE SCALE GENOMIC DNA]</scope>
    <source>
        <strain evidence="10">CGMCC 1.12397</strain>
    </source>
</reference>
<dbReference type="PANTHER" id="PTHR11228:SF34">
    <property type="entry name" value="TUNGSTEN-CONTAINING ALDEHYDE FERREDOXIN OXIDOREDUCTASE COFACTOR MODIFYING PROTEIN"/>
    <property type="match status" value="1"/>
</dbReference>
<dbReference type="CDD" id="cd01335">
    <property type="entry name" value="Radical_SAM"/>
    <property type="match status" value="1"/>
</dbReference>
<evidence type="ECO:0000256" key="6">
    <source>
        <dbReference type="ARBA" id="ARBA00023014"/>
    </source>
</evidence>
<evidence type="ECO:0000256" key="7">
    <source>
        <dbReference type="SAM" id="MobiDB-lite"/>
    </source>
</evidence>
<dbReference type="Proteomes" id="UP000199289">
    <property type="component" value="Unassembled WGS sequence"/>
</dbReference>